<evidence type="ECO:0000313" key="2">
    <source>
        <dbReference type="EMBL" id="ORV88608.1"/>
    </source>
</evidence>
<feature type="signal peptide" evidence="1">
    <location>
        <begin position="1"/>
        <end position="38"/>
    </location>
</feature>
<accession>A0A1X1WPZ7</accession>
<sequence>MRKKDNVMAVKQQLAQQAKVLGIVAAAMAAGAPVQAFAAPALPYGPDTCIQGLVWREARPGDTVCVSPGFRARTAAENAAPYANKVPASINCVSGFVWREAFDGDIICVTPDIRQQNWNANAAAQSNFQRNQPS</sequence>
<proteinExistence type="predicted"/>
<name>A0A1X1WPZ7_MYCIR</name>
<gene>
    <name evidence="2" type="ORF">AWC12_11890</name>
</gene>
<evidence type="ECO:0000313" key="3">
    <source>
        <dbReference type="Proteomes" id="UP000193622"/>
    </source>
</evidence>
<organism evidence="2 3">
    <name type="scientific">Mycolicibacterium iranicum</name>
    <name type="common">Mycobacterium iranicum</name>
    <dbReference type="NCBI Taxonomy" id="912594"/>
    <lineage>
        <taxon>Bacteria</taxon>
        <taxon>Bacillati</taxon>
        <taxon>Actinomycetota</taxon>
        <taxon>Actinomycetes</taxon>
        <taxon>Mycobacteriales</taxon>
        <taxon>Mycobacteriaceae</taxon>
        <taxon>Mycolicibacterium</taxon>
    </lineage>
</organism>
<feature type="chain" id="PRO_5010882957" description="Secreted protein" evidence="1">
    <location>
        <begin position="39"/>
        <end position="134"/>
    </location>
</feature>
<dbReference type="Proteomes" id="UP000193622">
    <property type="component" value="Unassembled WGS sequence"/>
</dbReference>
<evidence type="ECO:0008006" key="4">
    <source>
        <dbReference type="Google" id="ProtNLM"/>
    </source>
</evidence>
<comment type="caution">
    <text evidence="2">The sequence shown here is derived from an EMBL/GenBank/DDBJ whole genome shotgun (WGS) entry which is preliminary data.</text>
</comment>
<dbReference type="AlphaFoldDB" id="A0A1X1WPZ7"/>
<reference evidence="2 3" key="1">
    <citation type="submission" date="2016-01" db="EMBL/GenBank/DDBJ databases">
        <title>The new phylogeny of the genus Mycobacterium.</title>
        <authorList>
            <person name="Tarcisio F."/>
            <person name="Conor M."/>
            <person name="Antonella G."/>
            <person name="Elisabetta G."/>
            <person name="Giulia F.S."/>
            <person name="Sara T."/>
            <person name="Anna F."/>
            <person name="Clotilde B."/>
            <person name="Roberto B."/>
            <person name="Veronica D.S."/>
            <person name="Fabio R."/>
            <person name="Monica P."/>
            <person name="Olivier J."/>
            <person name="Enrico T."/>
            <person name="Nicola S."/>
        </authorList>
    </citation>
    <scope>NUCLEOTIDE SEQUENCE [LARGE SCALE GENOMIC DNA]</scope>
    <source>
        <strain evidence="2 3">DSM 45541</strain>
    </source>
</reference>
<evidence type="ECO:0000256" key="1">
    <source>
        <dbReference type="SAM" id="SignalP"/>
    </source>
</evidence>
<protein>
    <recommendedName>
        <fullName evidence="4">Secreted protein</fullName>
    </recommendedName>
</protein>
<keyword evidence="1" id="KW-0732">Signal</keyword>
<dbReference type="EMBL" id="LQPC01000028">
    <property type="protein sequence ID" value="ORV88608.1"/>
    <property type="molecule type" value="Genomic_DNA"/>
</dbReference>